<dbReference type="InterPro" id="IPR036388">
    <property type="entry name" value="WH-like_DNA-bd_sf"/>
</dbReference>
<proteinExistence type="inferred from homology"/>
<dbReference type="PRINTS" id="PR00039">
    <property type="entry name" value="HTHLYSR"/>
</dbReference>
<evidence type="ECO:0000256" key="3">
    <source>
        <dbReference type="ARBA" id="ARBA00023125"/>
    </source>
</evidence>
<dbReference type="GO" id="GO:0000976">
    <property type="term" value="F:transcription cis-regulatory region binding"/>
    <property type="evidence" value="ECO:0007669"/>
    <property type="project" value="TreeGrafter"/>
</dbReference>
<dbReference type="PANTHER" id="PTHR30126:SF39">
    <property type="entry name" value="HTH-TYPE TRANSCRIPTIONAL REGULATOR CYSL"/>
    <property type="match status" value="1"/>
</dbReference>
<dbReference type="EMBL" id="BMQL01000054">
    <property type="protein sequence ID" value="GGR31995.1"/>
    <property type="molecule type" value="Genomic_DNA"/>
</dbReference>
<dbReference type="InterPro" id="IPR005119">
    <property type="entry name" value="LysR_subst-bd"/>
</dbReference>
<organism evidence="6 7">
    <name type="scientific">Deinococcus ruber</name>
    <dbReference type="NCBI Taxonomy" id="1848197"/>
    <lineage>
        <taxon>Bacteria</taxon>
        <taxon>Thermotogati</taxon>
        <taxon>Deinococcota</taxon>
        <taxon>Deinococci</taxon>
        <taxon>Deinococcales</taxon>
        <taxon>Deinococcaceae</taxon>
        <taxon>Deinococcus</taxon>
    </lineage>
</organism>
<dbReference type="SUPFAM" id="SSF53850">
    <property type="entry name" value="Periplasmic binding protein-like II"/>
    <property type="match status" value="1"/>
</dbReference>
<dbReference type="Gene3D" id="1.10.10.10">
    <property type="entry name" value="Winged helix-like DNA-binding domain superfamily/Winged helix DNA-binding domain"/>
    <property type="match status" value="1"/>
</dbReference>
<sequence length="301" mass="32133">MPVRSRLPPSQLPYPTPAQPTFAQLRAFVTAAQKRNMSAAATELNLTQSAVSHAVRQLEGVLGVRLLERTGRGVTLSAAGERLLPLSEQVLAGIEALLRAAPAPAVSGLVRIAAFPSLARHLLPRALAQLSREYPAIALHLDDAHLERAAVIQAVRAGSADIGLTQLLPGMALAAHPLGDDLYELVAPSGWTLPQVWTRPYIHLGDLRDQQLPDALARHGIRLRPTLSLSSETAIVAMVASGLGFAVLPTLAIPELPASVSRRPLPWKMARSYGTVTRPSPLTPAVHAVLKVLWQAQEPAD</sequence>
<keyword evidence="3" id="KW-0238">DNA-binding</keyword>
<feature type="domain" description="HTH lysR-type" evidence="5">
    <location>
        <begin position="20"/>
        <end position="77"/>
    </location>
</feature>
<reference evidence="6" key="2">
    <citation type="submission" date="2020-09" db="EMBL/GenBank/DDBJ databases">
        <authorList>
            <person name="Sun Q."/>
            <person name="Ohkuma M."/>
        </authorList>
    </citation>
    <scope>NUCLEOTIDE SEQUENCE</scope>
    <source>
        <strain evidence="6">JCM 31311</strain>
    </source>
</reference>
<dbReference type="AlphaFoldDB" id="A0A918FD01"/>
<evidence type="ECO:0000256" key="2">
    <source>
        <dbReference type="ARBA" id="ARBA00023015"/>
    </source>
</evidence>
<dbReference type="InterPro" id="IPR036390">
    <property type="entry name" value="WH_DNA-bd_sf"/>
</dbReference>
<evidence type="ECO:0000313" key="7">
    <source>
        <dbReference type="Proteomes" id="UP000603865"/>
    </source>
</evidence>
<dbReference type="PROSITE" id="PS50931">
    <property type="entry name" value="HTH_LYSR"/>
    <property type="match status" value="1"/>
</dbReference>
<keyword evidence="4" id="KW-0804">Transcription</keyword>
<name>A0A918FD01_9DEIO</name>
<comment type="caution">
    <text evidence="6">The sequence shown here is derived from an EMBL/GenBank/DDBJ whole genome shotgun (WGS) entry which is preliminary data.</text>
</comment>
<dbReference type="Pfam" id="PF00126">
    <property type="entry name" value="HTH_1"/>
    <property type="match status" value="1"/>
</dbReference>
<dbReference type="InterPro" id="IPR000847">
    <property type="entry name" value="LysR_HTH_N"/>
</dbReference>
<keyword evidence="2" id="KW-0805">Transcription regulation</keyword>
<dbReference type="RefSeq" id="WP_189093080.1">
    <property type="nucleotide sequence ID" value="NZ_BMQL01000054.1"/>
</dbReference>
<evidence type="ECO:0000256" key="4">
    <source>
        <dbReference type="ARBA" id="ARBA00023163"/>
    </source>
</evidence>
<evidence type="ECO:0000256" key="1">
    <source>
        <dbReference type="ARBA" id="ARBA00009437"/>
    </source>
</evidence>
<accession>A0A918FD01</accession>
<dbReference type="PANTHER" id="PTHR30126">
    <property type="entry name" value="HTH-TYPE TRANSCRIPTIONAL REGULATOR"/>
    <property type="match status" value="1"/>
</dbReference>
<reference evidence="6" key="1">
    <citation type="journal article" date="2014" name="Int. J. Syst. Evol. Microbiol.">
        <title>Complete genome sequence of Corynebacterium casei LMG S-19264T (=DSM 44701T), isolated from a smear-ripened cheese.</title>
        <authorList>
            <consortium name="US DOE Joint Genome Institute (JGI-PGF)"/>
            <person name="Walter F."/>
            <person name="Albersmeier A."/>
            <person name="Kalinowski J."/>
            <person name="Ruckert C."/>
        </authorList>
    </citation>
    <scope>NUCLEOTIDE SEQUENCE</scope>
    <source>
        <strain evidence="6">JCM 31311</strain>
    </source>
</reference>
<dbReference type="CDD" id="cd05466">
    <property type="entry name" value="PBP2_LTTR_substrate"/>
    <property type="match status" value="1"/>
</dbReference>
<keyword evidence="7" id="KW-1185">Reference proteome</keyword>
<dbReference type="Pfam" id="PF03466">
    <property type="entry name" value="LysR_substrate"/>
    <property type="match status" value="1"/>
</dbReference>
<dbReference type="Proteomes" id="UP000603865">
    <property type="component" value="Unassembled WGS sequence"/>
</dbReference>
<dbReference type="SUPFAM" id="SSF46785">
    <property type="entry name" value="Winged helix' DNA-binding domain"/>
    <property type="match status" value="1"/>
</dbReference>
<gene>
    <name evidence="6" type="ORF">GCM10008957_48250</name>
</gene>
<dbReference type="FunFam" id="1.10.10.10:FF:000001">
    <property type="entry name" value="LysR family transcriptional regulator"/>
    <property type="match status" value="1"/>
</dbReference>
<protein>
    <submittedName>
        <fullName evidence="6">Transcriptional regulator</fullName>
    </submittedName>
</protein>
<comment type="similarity">
    <text evidence="1">Belongs to the LysR transcriptional regulatory family.</text>
</comment>
<evidence type="ECO:0000313" key="6">
    <source>
        <dbReference type="EMBL" id="GGR31995.1"/>
    </source>
</evidence>
<dbReference type="Gene3D" id="3.40.190.10">
    <property type="entry name" value="Periplasmic binding protein-like II"/>
    <property type="match status" value="2"/>
</dbReference>
<dbReference type="GO" id="GO:0003700">
    <property type="term" value="F:DNA-binding transcription factor activity"/>
    <property type="evidence" value="ECO:0007669"/>
    <property type="project" value="InterPro"/>
</dbReference>
<evidence type="ECO:0000259" key="5">
    <source>
        <dbReference type="PROSITE" id="PS50931"/>
    </source>
</evidence>